<evidence type="ECO:0000256" key="4">
    <source>
        <dbReference type="ARBA" id="ARBA00023004"/>
    </source>
</evidence>
<comment type="caution">
    <text evidence="8">The sequence shown here is derived from an EMBL/GenBank/DDBJ whole genome shotgun (WGS) entry which is preliminary data.</text>
</comment>
<dbReference type="PROSITE" id="PS51918">
    <property type="entry name" value="RADICAL_SAM"/>
    <property type="match status" value="1"/>
</dbReference>
<protein>
    <submittedName>
        <fullName evidence="8">AmmeMemoRadiSam system radical SAM enzyme</fullName>
    </submittedName>
</protein>
<keyword evidence="2 6" id="KW-0949">S-adenosyl-L-methionine</keyword>
<dbReference type="Gene3D" id="3.20.20.70">
    <property type="entry name" value="Aldolase class I"/>
    <property type="match status" value="1"/>
</dbReference>
<dbReference type="InterPro" id="IPR007197">
    <property type="entry name" value="rSAM"/>
</dbReference>
<feature type="binding site" evidence="6">
    <location>
        <position position="98"/>
    </location>
    <ligand>
        <name>[4Fe-4S] cluster</name>
        <dbReference type="ChEBI" id="CHEBI:49883"/>
        <note>4Fe-4S-S-AdoMet</note>
    </ligand>
</feature>
<feature type="domain" description="Radical SAM core" evidence="7">
    <location>
        <begin position="79"/>
        <end position="292"/>
    </location>
</feature>
<dbReference type="EMBL" id="DTGZ01000002">
    <property type="protein sequence ID" value="HGV96688.1"/>
    <property type="molecule type" value="Genomic_DNA"/>
</dbReference>
<keyword evidence="4 6" id="KW-0408">Iron</keyword>
<evidence type="ECO:0000259" key="7">
    <source>
        <dbReference type="PROSITE" id="PS51918"/>
    </source>
</evidence>
<dbReference type="GO" id="GO:0046872">
    <property type="term" value="F:metal ion binding"/>
    <property type="evidence" value="ECO:0007669"/>
    <property type="project" value="UniProtKB-KW"/>
</dbReference>
<dbReference type="PANTHER" id="PTHR30352">
    <property type="entry name" value="PYRUVATE FORMATE-LYASE-ACTIVATING ENZYME"/>
    <property type="match status" value="1"/>
</dbReference>
<name>A0A7C4TA74_UNCW3</name>
<dbReference type="InterPro" id="IPR016431">
    <property type="entry name" value="Pyrv-formate_lyase-activ_prd"/>
</dbReference>
<dbReference type="PANTHER" id="PTHR30352:SF5">
    <property type="entry name" value="PYRUVATE FORMATE-LYASE 1-ACTIVATING ENZYME"/>
    <property type="match status" value="1"/>
</dbReference>
<accession>A0A7C4TA74</accession>
<dbReference type="SFLD" id="SFLDG01101">
    <property type="entry name" value="Uncharacterised_Radical_SAM_Su"/>
    <property type="match status" value="1"/>
</dbReference>
<dbReference type="AlphaFoldDB" id="A0A7C4TA74"/>
<keyword evidence="3 6" id="KW-0479">Metal-binding</keyword>
<dbReference type="GO" id="GO:0003824">
    <property type="term" value="F:catalytic activity"/>
    <property type="evidence" value="ECO:0007669"/>
    <property type="project" value="InterPro"/>
</dbReference>
<dbReference type="PIRSF" id="PIRSF004869">
    <property type="entry name" value="PflX_prd"/>
    <property type="match status" value="1"/>
</dbReference>
<comment type="cofactor">
    <cofactor evidence="6">
        <name>[4Fe-4S] cluster</name>
        <dbReference type="ChEBI" id="CHEBI:49883"/>
    </cofactor>
    <text evidence="6">Binds 1 [4Fe-4S] cluster. The cluster is coordinated with 3 cysteines and an exchangeable S-adenosyl-L-methionine.</text>
</comment>
<organism evidence="8">
    <name type="scientific">candidate division WOR-3 bacterium</name>
    <dbReference type="NCBI Taxonomy" id="2052148"/>
    <lineage>
        <taxon>Bacteria</taxon>
        <taxon>Bacteria division WOR-3</taxon>
    </lineage>
</organism>
<dbReference type="CDD" id="cd01335">
    <property type="entry name" value="Radical_SAM"/>
    <property type="match status" value="1"/>
</dbReference>
<evidence type="ECO:0000256" key="1">
    <source>
        <dbReference type="ARBA" id="ARBA00022485"/>
    </source>
</evidence>
<reference evidence="8" key="1">
    <citation type="journal article" date="2020" name="mSystems">
        <title>Genome- and Community-Level Interaction Insights into Carbon Utilization and Element Cycling Functions of Hydrothermarchaeota in Hydrothermal Sediment.</title>
        <authorList>
            <person name="Zhou Z."/>
            <person name="Liu Y."/>
            <person name="Xu W."/>
            <person name="Pan J."/>
            <person name="Luo Z.H."/>
            <person name="Li M."/>
        </authorList>
    </citation>
    <scope>NUCLEOTIDE SEQUENCE [LARGE SCALE GENOMIC DNA]</scope>
    <source>
        <strain evidence="8">SpSt-774</strain>
    </source>
</reference>
<dbReference type="GO" id="GO:0051539">
    <property type="term" value="F:4 iron, 4 sulfur cluster binding"/>
    <property type="evidence" value="ECO:0007669"/>
    <property type="project" value="UniProtKB-KW"/>
</dbReference>
<evidence type="ECO:0000256" key="6">
    <source>
        <dbReference type="PIRSR" id="PIRSR004869-50"/>
    </source>
</evidence>
<dbReference type="InterPro" id="IPR058240">
    <property type="entry name" value="rSAM_sf"/>
</dbReference>
<dbReference type="NCBIfam" id="TIGR04337">
    <property type="entry name" value="AmmeMemoSam_rS"/>
    <property type="match status" value="1"/>
</dbReference>
<dbReference type="InterPro" id="IPR034457">
    <property type="entry name" value="Organic_radical-activating"/>
</dbReference>
<feature type="binding site" evidence="6">
    <location>
        <position position="94"/>
    </location>
    <ligand>
        <name>[4Fe-4S] cluster</name>
        <dbReference type="ChEBI" id="CHEBI:49883"/>
        <note>4Fe-4S-S-AdoMet</note>
    </ligand>
</feature>
<feature type="binding site" evidence="6">
    <location>
        <position position="101"/>
    </location>
    <ligand>
        <name>[4Fe-4S] cluster</name>
        <dbReference type="ChEBI" id="CHEBI:49883"/>
        <note>4Fe-4S-S-AdoMet</note>
    </ligand>
</feature>
<dbReference type="SFLD" id="SFLDS00029">
    <property type="entry name" value="Radical_SAM"/>
    <property type="match status" value="1"/>
</dbReference>
<keyword evidence="1" id="KW-0004">4Fe-4S</keyword>
<proteinExistence type="predicted"/>
<evidence type="ECO:0000256" key="5">
    <source>
        <dbReference type="ARBA" id="ARBA00023014"/>
    </source>
</evidence>
<dbReference type="InterPro" id="IPR027596">
    <property type="entry name" value="AmmeMemoSam_rS"/>
</dbReference>
<keyword evidence="5 6" id="KW-0411">Iron-sulfur</keyword>
<sequence>MSPQYPEEMIKKTLLQKRIDGKAQCLTCEKRCIIEDGGLGFCKTRKNIDGVIYTLVYGEIAPDFYGIQANPIEKKPFFHFYPGTKALTIGTWSCNFTCPWCQNYDMSKRPEKIGDGYFLSSEQFIEIAKKMGCQGTSISFNEPTLLFEYSLEIFKLAKEEGLYNTFVTNGYMTTDALKMLVESGLDGVNIDIKGNKIVVERFCGADIEKVWRNIKLAKEYRVWVELTTLIIPGVNDSKSCIEEIARRIKDEVGKETPWHITGYYPAFKFDKPPTRVEVLEKAWEIGKGLGLDYVYLGNFPGHPYENTYCPKCNEILIGRNGFSVTEYKLTEENCCPRCNYKIPVIH</sequence>
<evidence type="ECO:0000313" key="8">
    <source>
        <dbReference type="EMBL" id="HGV96688.1"/>
    </source>
</evidence>
<dbReference type="SUPFAM" id="SSF102114">
    <property type="entry name" value="Radical SAM enzymes"/>
    <property type="match status" value="1"/>
</dbReference>
<dbReference type="SFLD" id="SFLDG01067">
    <property type="entry name" value="SPASM/twitch_domain_containing"/>
    <property type="match status" value="1"/>
</dbReference>
<dbReference type="Pfam" id="PF04055">
    <property type="entry name" value="Radical_SAM"/>
    <property type="match status" value="1"/>
</dbReference>
<evidence type="ECO:0000256" key="3">
    <source>
        <dbReference type="ARBA" id="ARBA00022723"/>
    </source>
</evidence>
<gene>
    <name evidence="8" type="primary">amrS</name>
    <name evidence="8" type="ORF">ENV60_00090</name>
</gene>
<dbReference type="InterPro" id="IPR013785">
    <property type="entry name" value="Aldolase_TIM"/>
</dbReference>
<evidence type="ECO:0000256" key="2">
    <source>
        <dbReference type="ARBA" id="ARBA00022691"/>
    </source>
</evidence>